<dbReference type="Proteomes" id="UP000244193">
    <property type="component" value="Chromosome"/>
</dbReference>
<accession>A0A2S0RK17</accession>
<evidence type="ECO:0000313" key="1">
    <source>
        <dbReference type="EMBL" id="AWA31062.1"/>
    </source>
</evidence>
<evidence type="ECO:0000313" key="2">
    <source>
        <dbReference type="Proteomes" id="UP000244193"/>
    </source>
</evidence>
<gene>
    <name evidence="1" type="ORF">HYN48_13745</name>
</gene>
<reference evidence="1 2" key="1">
    <citation type="submission" date="2018-04" db="EMBL/GenBank/DDBJ databases">
        <title>Genome sequencing of Flavobacterium sp. HYN0048.</title>
        <authorList>
            <person name="Yi H."/>
            <person name="Baek C."/>
        </authorList>
    </citation>
    <scope>NUCLEOTIDE SEQUENCE [LARGE SCALE GENOMIC DNA]</scope>
    <source>
        <strain evidence="1 2">HYN0048</strain>
    </source>
</reference>
<proteinExistence type="predicted"/>
<sequence length="204" mass="23109">MEIDIVGEDQVTQEIIERLVKDYRRDITIKNRLPSRGSQIKNNAPKYNNLGSPIFLLTDLDHYHCPPSLIKDFLDNAPLKAEMLLRVAWEEAETWLMADRKGFSHWLGTSVDLIPEPEVIDRKTGAVEIIFPLKPSLYMMLNIASKSHNNNLKLSLTPISGAKKGPAYNSAILPFIKNVWNIEEAAKNSNSLARTIARLQAFQQ</sequence>
<dbReference type="KEGG" id="fmg:HYN48_13745"/>
<keyword evidence="2" id="KW-1185">Reference proteome</keyword>
<dbReference type="RefSeq" id="WP_108372680.1">
    <property type="nucleotide sequence ID" value="NZ_CP028811.1"/>
</dbReference>
<dbReference type="OrthoDB" id="4376397at2"/>
<name>A0A2S0RK17_9FLAO</name>
<dbReference type="EMBL" id="CP028811">
    <property type="protein sequence ID" value="AWA31062.1"/>
    <property type="molecule type" value="Genomic_DNA"/>
</dbReference>
<dbReference type="AlphaFoldDB" id="A0A2S0RK17"/>
<organism evidence="1 2">
    <name type="scientific">Flavobacterium magnum</name>
    <dbReference type="NCBI Taxonomy" id="2162713"/>
    <lineage>
        <taxon>Bacteria</taxon>
        <taxon>Pseudomonadati</taxon>
        <taxon>Bacteroidota</taxon>
        <taxon>Flavobacteriia</taxon>
        <taxon>Flavobacteriales</taxon>
        <taxon>Flavobacteriaceae</taxon>
        <taxon>Flavobacterium</taxon>
    </lineage>
</organism>
<protein>
    <submittedName>
        <fullName evidence="1">Uncharacterized protein</fullName>
    </submittedName>
</protein>